<proteinExistence type="predicted"/>
<dbReference type="RefSeq" id="XP_014567020.1">
    <property type="nucleotide sequence ID" value="XM_014711534.1"/>
</dbReference>
<sequence length="390" mass="42718">MPAIGLGFDCSDPHAVFGDIATGNTFVDRDGQVGMLSSPLLSPKKANKRNKNKSHIPRAPNKFILYRHERLAANDLGDSVKGKVLRQSELSKIIGELWRKEPAEVKERYAQKAAQAKREHGQMYPNYCYRPAKRIEMSEPASPKACAKVTRLKATSSRSRTASAKSEMSFTPRSDSFVSSSDCGESSDFYASDLSSASTFSQFNSPIEVDEPCFSLRQPTFGLPEQSGDIPIGCWSESPSAFSVTSASSGFSVDDGLQLSPDMLSSLQSSYMDHRVESVLASPMSMTSEVKPQQPSSLWGWQLPAAPDTPTPATCQLQPELQPAMGAPLKSYLYESMPAPAMPVSYDMNALTDAMTYQGWSDRVPVSTFYPTLSNDPWQIADDFVPQGWS</sequence>
<dbReference type="GO" id="GO:0005634">
    <property type="term" value="C:nucleus"/>
    <property type="evidence" value="ECO:0007669"/>
    <property type="project" value="UniProtKB-UniRule"/>
</dbReference>
<protein>
    <recommendedName>
        <fullName evidence="5">HMG box domain-containing protein</fullName>
    </recommendedName>
</protein>
<dbReference type="Proteomes" id="UP000009131">
    <property type="component" value="Unassembled WGS sequence"/>
</dbReference>
<dbReference type="PANTHER" id="PTHR45789">
    <property type="entry name" value="FI18025P1"/>
    <property type="match status" value="1"/>
</dbReference>
<dbReference type="Pfam" id="PF00505">
    <property type="entry name" value="HMG_box"/>
    <property type="match status" value="1"/>
</dbReference>
<feature type="DNA-binding region" description="HMG box" evidence="3">
    <location>
        <begin position="56"/>
        <end position="128"/>
    </location>
</feature>
<feature type="region of interest" description="Disordered" evidence="4">
    <location>
        <begin position="157"/>
        <end position="180"/>
    </location>
</feature>
<reference evidence="6 7" key="1">
    <citation type="journal article" date="2011" name="J. Gen. Appl. Microbiol.">
        <title>Draft genome sequencing of the enigmatic basidiomycete Mixia osmundae.</title>
        <authorList>
            <person name="Nishida H."/>
            <person name="Nagatsuka Y."/>
            <person name="Sugiyama J."/>
        </authorList>
    </citation>
    <scope>NUCLEOTIDE SEQUENCE [LARGE SCALE GENOMIC DNA]</scope>
    <source>
        <strain evidence="7">CBS 9802 / IAM 14324 / JCM 22182 / KY 12970</strain>
    </source>
</reference>
<comment type="caution">
    <text evidence="6">The sequence shown here is derived from an EMBL/GenBank/DDBJ whole genome shotgun (WGS) entry which is preliminary data.</text>
</comment>
<dbReference type="GO" id="GO:0000981">
    <property type="term" value="F:DNA-binding transcription factor activity, RNA polymerase II-specific"/>
    <property type="evidence" value="ECO:0007669"/>
    <property type="project" value="TreeGrafter"/>
</dbReference>
<dbReference type="SMART" id="SM00398">
    <property type="entry name" value="HMG"/>
    <property type="match status" value="1"/>
</dbReference>
<dbReference type="Gene3D" id="1.10.30.10">
    <property type="entry name" value="High mobility group box domain"/>
    <property type="match status" value="1"/>
</dbReference>
<evidence type="ECO:0000256" key="1">
    <source>
        <dbReference type="ARBA" id="ARBA00023125"/>
    </source>
</evidence>
<dbReference type="InParanoid" id="G7E7P4"/>
<dbReference type="InterPro" id="IPR051356">
    <property type="entry name" value="SOX/SOX-like_TF"/>
</dbReference>
<dbReference type="eggNOG" id="KOG0527">
    <property type="taxonomic scope" value="Eukaryota"/>
</dbReference>
<keyword evidence="7" id="KW-1185">Reference proteome</keyword>
<dbReference type="InterPro" id="IPR009071">
    <property type="entry name" value="HMG_box_dom"/>
</dbReference>
<dbReference type="PROSITE" id="PS50118">
    <property type="entry name" value="HMG_BOX_2"/>
    <property type="match status" value="1"/>
</dbReference>
<dbReference type="OMA" id="KSHIPRA"/>
<dbReference type="AlphaFoldDB" id="G7E7P4"/>
<dbReference type="OrthoDB" id="6247875at2759"/>
<evidence type="ECO:0000256" key="2">
    <source>
        <dbReference type="ARBA" id="ARBA00023242"/>
    </source>
</evidence>
<dbReference type="InterPro" id="IPR036910">
    <property type="entry name" value="HMG_box_dom_sf"/>
</dbReference>
<accession>G7E7P4</accession>
<dbReference type="PANTHER" id="PTHR45789:SF2">
    <property type="entry name" value="FI18025P1"/>
    <property type="match status" value="1"/>
</dbReference>
<name>G7E7P4_MIXOS</name>
<dbReference type="GO" id="GO:0000978">
    <property type="term" value="F:RNA polymerase II cis-regulatory region sequence-specific DNA binding"/>
    <property type="evidence" value="ECO:0007669"/>
    <property type="project" value="TreeGrafter"/>
</dbReference>
<gene>
    <name evidence="6" type="primary">Mo05542</name>
    <name evidence="6" type="ORF">E5Q_05542</name>
</gene>
<keyword evidence="1 3" id="KW-0238">DNA-binding</keyword>
<feature type="compositionally biased region" description="Low complexity" evidence="4">
    <location>
        <begin position="157"/>
        <end position="166"/>
    </location>
</feature>
<organism evidence="6 7">
    <name type="scientific">Mixia osmundae (strain CBS 9802 / IAM 14324 / JCM 22182 / KY 12970)</name>
    <dbReference type="NCBI Taxonomy" id="764103"/>
    <lineage>
        <taxon>Eukaryota</taxon>
        <taxon>Fungi</taxon>
        <taxon>Dikarya</taxon>
        <taxon>Basidiomycota</taxon>
        <taxon>Pucciniomycotina</taxon>
        <taxon>Mixiomycetes</taxon>
        <taxon>Mixiales</taxon>
        <taxon>Mixiaceae</taxon>
        <taxon>Mixia</taxon>
    </lineage>
</organism>
<evidence type="ECO:0000256" key="3">
    <source>
        <dbReference type="PROSITE-ProRule" id="PRU00267"/>
    </source>
</evidence>
<dbReference type="HOGENOM" id="CLU_708025_0_0_1"/>
<reference evidence="6 7" key="2">
    <citation type="journal article" date="2012" name="Open Biol.">
        <title>Characteristics of nucleosomes and linker DNA regions on the genome of the basidiomycete Mixia osmundae revealed by mono- and dinucleosome mapping.</title>
        <authorList>
            <person name="Nishida H."/>
            <person name="Kondo S."/>
            <person name="Matsumoto T."/>
            <person name="Suzuki Y."/>
            <person name="Yoshikawa H."/>
            <person name="Taylor T.D."/>
            <person name="Sugiyama J."/>
        </authorList>
    </citation>
    <scope>NUCLEOTIDE SEQUENCE [LARGE SCALE GENOMIC DNA]</scope>
    <source>
        <strain evidence="7">CBS 9802 / IAM 14324 / JCM 22182 / KY 12970</strain>
    </source>
</reference>
<feature type="domain" description="HMG box" evidence="5">
    <location>
        <begin position="56"/>
        <end position="128"/>
    </location>
</feature>
<feature type="compositionally biased region" description="Polar residues" evidence="4">
    <location>
        <begin position="168"/>
        <end position="180"/>
    </location>
</feature>
<dbReference type="CDD" id="cd01389">
    <property type="entry name" value="HMG-box_ROX1-like"/>
    <property type="match status" value="1"/>
</dbReference>
<dbReference type="SUPFAM" id="SSF47095">
    <property type="entry name" value="HMG-box"/>
    <property type="match status" value="1"/>
</dbReference>
<keyword evidence="2 3" id="KW-0539">Nucleus</keyword>
<evidence type="ECO:0000256" key="4">
    <source>
        <dbReference type="SAM" id="MobiDB-lite"/>
    </source>
</evidence>
<dbReference type="STRING" id="764103.G7E7P4"/>
<dbReference type="EMBL" id="BABT02000165">
    <property type="protein sequence ID" value="GAA98854.1"/>
    <property type="molecule type" value="Genomic_DNA"/>
</dbReference>
<evidence type="ECO:0000313" key="7">
    <source>
        <dbReference type="Proteomes" id="UP000009131"/>
    </source>
</evidence>
<evidence type="ECO:0000259" key="5">
    <source>
        <dbReference type="PROSITE" id="PS50118"/>
    </source>
</evidence>
<evidence type="ECO:0000313" key="6">
    <source>
        <dbReference type="EMBL" id="GAA98854.1"/>
    </source>
</evidence>